<feature type="compositionally biased region" description="Low complexity" evidence="1">
    <location>
        <begin position="70"/>
        <end position="86"/>
    </location>
</feature>
<organism evidence="2 3">
    <name type="scientific">Labilithrix luteola</name>
    <dbReference type="NCBI Taxonomy" id="1391654"/>
    <lineage>
        <taxon>Bacteria</taxon>
        <taxon>Pseudomonadati</taxon>
        <taxon>Myxococcota</taxon>
        <taxon>Polyangia</taxon>
        <taxon>Polyangiales</taxon>
        <taxon>Labilitrichaceae</taxon>
        <taxon>Labilithrix</taxon>
    </lineage>
</organism>
<gene>
    <name evidence="2" type="ORF">AKJ09_10485</name>
</gene>
<sequence length="439" mass="44334">MSRRVSRPRPITNSSTRARAAKGREGRESLNASSARDTLSLEVVSMRARTVTYAIGWICAGAIALACGSDEASSDGASPSGSSSNSSGGGGGTSPGDPSKPPSQPPAAGALAGNPDGKCAIPAGAGPEDVSSPTTVIGTGTPASCTSAAFVSAVANGGVITFDCGPDPVTITLTETAKVYNDKGPKVVIDGGGKVTLSGGGKVRMLYQNSCSPELHGGADCNDQEKPALTVQNITFVDGSSKGLSDDDNQAGGGAIWVRGGRFKAYNARFFGNVCDDLGSDLGGGAIRVLDFPSKGTSQTRPVYIVHSTFGGENLGNACANGGALSSIGTSYTIVNSLFQNNTAVGHGANDGQGGNGGAIYNDGNTFTLSMCGTRIENNHANEGGSAVFYVSNDKTGSLTITDSTLRKNPKGTFETADYPGMFIIAKSGEPNVTNSTIE</sequence>
<dbReference type="Proteomes" id="UP000064967">
    <property type="component" value="Chromosome"/>
</dbReference>
<proteinExistence type="predicted"/>
<name>A0A0K1QDU4_9BACT</name>
<dbReference type="KEGG" id="llu:AKJ09_10485"/>
<feature type="region of interest" description="Disordered" evidence="1">
    <location>
        <begin position="1"/>
        <end position="36"/>
    </location>
</feature>
<accession>A0A0K1QDU4</accession>
<feature type="region of interest" description="Disordered" evidence="1">
    <location>
        <begin position="70"/>
        <end position="135"/>
    </location>
</feature>
<reference evidence="2 3" key="1">
    <citation type="submission" date="2015-08" db="EMBL/GenBank/DDBJ databases">
        <authorList>
            <person name="Babu N.S."/>
            <person name="Beckwith C.J."/>
            <person name="Beseler K.G."/>
            <person name="Brison A."/>
            <person name="Carone J.V."/>
            <person name="Caskin T.P."/>
            <person name="Diamond M."/>
            <person name="Durham M.E."/>
            <person name="Foxe J.M."/>
            <person name="Go M."/>
            <person name="Henderson B.A."/>
            <person name="Jones I.B."/>
            <person name="McGettigan J.A."/>
            <person name="Micheletti S.J."/>
            <person name="Nasrallah M.E."/>
            <person name="Ortiz D."/>
            <person name="Piller C.R."/>
            <person name="Privatt S.R."/>
            <person name="Schneider S.L."/>
            <person name="Sharp S."/>
            <person name="Smith T.C."/>
            <person name="Stanton J.D."/>
            <person name="Ullery H.E."/>
            <person name="Wilson R.J."/>
            <person name="Serrano M.G."/>
            <person name="Buck G."/>
            <person name="Lee V."/>
            <person name="Wang Y."/>
            <person name="Carvalho R."/>
            <person name="Voegtly L."/>
            <person name="Shi R."/>
            <person name="Duckworth R."/>
            <person name="Johnson A."/>
            <person name="Loviza R."/>
            <person name="Walstead R."/>
            <person name="Shah Z."/>
            <person name="Kiflezghi M."/>
            <person name="Wade K."/>
            <person name="Ball S.L."/>
            <person name="Bradley K.W."/>
            <person name="Asai D.J."/>
            <person name="Bowman C.A."/>
            <person name="Russell D.A."/>
            <person name="Pope W.H."/>
            <person name="Jacobs-Sera D."/>
            <person name="Hendrix R.W."/>
            <person name="Hatfull G.F."/>
        </authorList>
    </citation>
    <scope>NUCLEOTIDE SEQUENCE [LARGE SCALE GENOMIC DNA]</scope>
    <source>
        <strain evidence="2 3">DSM 27648</strain>
    </source>
</reference>
<dbReference type="STRING" id="1391654.AKJ09_10485"/>
<evidence type="ECO:0000313" key="3">
    <source>
        <dbReference type="Proteomes" id="UP000064967"/>
    </source>
</evidence>
<dbReference type="SUPFAM" id="SSF51126">
    <property type="entry name" value="Pectin lyase-like"/>
    <property type="match status" value="1"/>
</dbReference>
<evidence type="ECO:0000313" key="2">
    <source>
        <dbReference type="EMBL" id="AKV03822.1"/>
    </source>
</evidence>
<dbReference type="InterPro" id="IPR011050">
    <property type="entry name" value="Pectin_lyase_fold/virulence"/>
</dbReference>
<keyword evidence="3" id="KW-1185">Reference proteome</keyword>
<protein>
    <submittedName>
        <fullName evidence="2">Uncharacterized protein</fullName>
    </submittedName>
</protein>
<dbReference type="EMBL" id="CP012333">
    <property type="protein sequence ID" value="AKV03822.1"/>
    <property type="molecule type" value="Genomic_DNA"/>
</dbReference>
<evidence type="ECO:0000256" key="1">
    <source>
        <dbReference type="SAM" id="MobiDB-lite"/>
    </source>
</evidence>
<dbReference type="PATRIC" id="fig|1391654.3.peg.10625"/>
<dbReference type="AlphaFoldDB" id="A0A0K1QDU4"/>